<feature type="region of interest" description="Disordered" evidence="1">
    <location>
        <begin position="1"/>
        <end position="26"/>
    </location>
</feature>
<dbReference type="Proteomes" id="UP000055048">
    <property type="component" value="Unassembled WGS sequence"/>
</dbReference>
<accession>A0A0V0SSH6</accession>
<reference evidence="2 3" key="1">
    <citation type="submission" date="2015-01" db="EMBL/GenBank/DDBJ databases">
        <title>Evolution of Trichinella species and genotypes.</title>
        <authorList>
            <person name="Korhonen P.K."/>
            <person name="Edoardo P."/>
            <person name="Giuseppe L.R."/>
            <person name="Gasser R.B."/>
        </authorList>
    </citation>
    <scope>NUCLEOTIDE SEQUENCE [LARGE SCALE GENOMIC DNA]</scope>
    <source>
        <strain evidence="2">ISS417</strain>
    </source>
</reference>
<comment type="caution">
    <text evidence="2">The sequence shown here is derived from an EMBL/GenBank/DDBJ whole genome shotgun (WGS) entry which is preliminary data.</text>
</comment>
<evidence type="ECO:0000313" key="3">
    <source>
        <dbReference type="Proteomes" id="UP000055048"/>
    </source>
</evidence>
<dbReference type="AlphaFoldDB" id="A0A0V0SSH6"/>
<feature type="non-terminal residue" evidence="2">
    <location>
        <position position="103"/>
    </location>
</feature>
<feature type="compositionally biased region" description="Basic residues" evidence="1">
    <location>
        <begin position="1"/>
        <end position="16"/>
    </location>
</feature>
<dbReference type="STRING" id="144512.A0A0V0SSH6"/>
<feature type="compositionally biased region" description="Basic residues" evidence="1">
    <location>
        <begin position="78"/>
        <end position="103"/>
    </location>
</feature>
<dbReference type="EMBL" id="JYDJ01003009">
    <property type="protein sequence ID" value="KRX29764.1"/>
    <property type="molecule type" value="Genomic_DNA"/>
</dbReference>
<keyword evidence="3" id="KW-1185">Reference proteome</keyword>
<feature type="region of interest" description="Disordered" evidence="1">
    <location>
        <begin position="65"/>
        <end position="103"/>
    </location>
</feature>
<protein>
    <submittedName>
        <fullName evidence="2">Uncharacterized protein</fullName>
    </submittedName>
</protein>
<gene>
    <name evidence="2" type="ORF">T05_3170</name>
</gene>
<feature type="compositionally biased region" description="Basic and acidic residues" evidence="1">
    <location>
        <begin position="17"/>
        <end position="26"/>
    </location>
</feature>
<organism evidence="2 3">
    <name type="scientific">Trichinella murrelli</name>
    <dbReference type="NCBI Taxonomy" id="144512"/>
    <lineage>
        <taxon>Eukaryota</taxon>
        <taxon>Metazoa</taxon>
        <taxon>Ecdysozoa</taxon>
        <taxon>Nematoda</taxon>
        <taxon>Enoplea</taxon>
        <taxon>Dorylaimia</taxon>
        <taxon>Trichinellida</taxon>
        <taxon>Trichinellidae</taxon>
        <taxon>Trichinella</taxon>
    </lineage>
</organism>
<evidence type="ECO:0000256" key="1">
    <source>
        <dbReference type="SAM" id="MobiDB-lite"/>
    </source>
</evidence>
<evidence type="ECO:0000313" key="2">
    <source>
        <dbReference type="EMBL" id="KRX29764.1"/>
    </source>
</evidence>
<name>A0A0V0SSH6_9BILA</name>
<sequence length="103" mass="11917">RISKSKKKKTVSKKARAKEDSSPLKAEIKSEDNIRKLAYDMKDEKIETKKLTPVVEENIPEEVNEAEEEIEIKDDKNKKKKSMRISKSKKKKTASKKARAKED</sequence>
<feature type="non-terminal residue" evidence="2">
    <location>
        <position position="1"/>
    </location>
</feature>
<proteinExistence type="predicted"/>